<dbReference type="InterPro" id="IPR002403">
    <property type="entry name" value="Cyt_P450_E_grp-IV"/>
</dbReference>
<evidence type="ECO:0000256" key="8">
    <source>
        <dbReference type="SAM" id="Phobius"/>
    </source>
</evidence>
<organism evidence="9 10">
    <name type="scientific">Saccharata proteae CBS 121410</name>
    <dbReference type="NCBI Taxonomy" id="1314787"/>
    <lineage>
        <taxon>Eukaryota</taxon>
        <taxon>Fungi</taxon>
        <taxon>Dikarya</taxon>
        <taxon>Ascomycota</taxon>
        <taxon>Pezizomycotina</taxon>
        <taxon>Dothideomycetes</taxon>
        <taxon>Dothideomycetes incertae sedis</taxon>
        <taxon>Botryosphaeriales</taxon>
        <taxon>Saccharataceae</taxon>
        <taxon>Saccharata</taxon>
    </lineage>
</organism>
<keyword evidence="4 6" id="KW-0479">Metal-binding</keyword>
<dbReference type="GO" id="GO:0005506">
    <property type="term" value="F:iron ion binding"/>
    <property type="evidence" value="ECO:0007669"/>
    <property type="project" value="InterPro"/>
</dbReference>
<keyword evidence="7" id="KW-0503">Monooxygenase</keyword>
<dbReference type="CDD" id="cd11040">
    <property type="entry name" value="CYP7_CYP8-like"/>
    <property type="match status" value="1"/>
</dbReference>
<dbReference type="Pfam" id="PF00067">
    <property type="entry name" value="p450"/>
    <property type="match status" value="1"/>
</dbReference>
<evidence type="ECO:0000256" key="1">
    <source>
        <dbReference type="ARBA" id="ARBA00001971"/>
    </source>
</evidence>
<dbReference type="Gene3D" id="1.10.630.10">
    <property type="entry name" value="Cytochrome P450"/>
    <property type="match status" value="1"/>
</dbReference>
<keyword evidence="8" id="KW-0812">Transmembrane</keyword>
<dbReference type="GO" id="GO:0016705">
    <property type="term" value="F:oxidoreductase activity, acting on paired donors, with incorporation or reduction of molecular oxygen"/>
    <property type="evidence" value="ECO:0007669"/>
    <property type="project" value="InterPro"/>
</dbReference>
<dbReference type="PRINTS" id="PR00465">
    <property type="entry name" value="EP450IV"/>
</dbReference>
<reference evidence="9" key="1">
    <citation type="journal article" date="2020" name="Stud. Mycol.">
        <title>101 Dothideomycetes genomes: a test case for predicting lifestyles and emergence of pathogens.</title>
        <authorList>
            <person name="Haridas S."/>
            <person name="Albert R."/>
            <person name="Binder M."/>
            <person name="Bloem J."/>
            <person name="Labutti K."/>
            <person name="Salamov A."/>
            <person name="Andreopoulos B."/>
            <person name="Baker S."/>
            <person name="Barry K."/>
            <person name="Bills G."/>
            <person name="Bluhm B."/>
            <person name="Cannon C."/>
            <person name="Castanera R."/>
            <person name="Culley D."/>
            <person name="Daum C."/>
            <person name="Ezra D."/>
            <person name="Gonzalez J."/>
            <person name="Henrissat B."/>
            <person name="Kuo A."/>
            <person name="Liang C."/>
            <person name="Lipzen A."/>
            <person name="Lutzoni F."/>
            <person name="Magnuson J."/>
            <person name="Mondo S."/>
            <person name="Nolan M."/>
            <person name="Ohm R."/>
            <person name="Pangilinan J."/>
            <person name="Park H.-J."/>
            <person name="Ramirez L."/>
            <person name="Alfaro M."/>
            <person name="Sun H."/>
            <person name="Tritt A."/>
            <person name="Yoshinaga Y."/>
            <person name="Zwiers L.-H."/>
            <person name="Turgeon B."/>
            <person name="Goodwin S."/>
            <person name="Spatafora J."/>
            <person name="Crous P."/>
            <person name="Grigoriev I."/>
        </authorList>
    </citation>
    <scope>NUCLEOTIDE SEQUENCE</scope>
    <source>
        <strain evidence="9">CBS 121410</strain>
    </source>
</reference>
<dbReference type="InterPro" id="IPR017972">
    <property type="entry name" value="Cyt_P450_CS"/>
</dbReference>
<evidence type="ECO:0000256" key="2">
    <source>
        <dbReference type="ARBA" id="ARBA00010617"/>
    </source>
</evidence>
<dbReference type="PANTHER" id="PTHR24304">
    <property type="entry name" value="CYTOCHROME P450 FAMILY 7"/>
    <property type="match status" value="1"/>
</dbReference>
<keyword evidence="5 6" id="KW-0408">Iron</keyword>
<evidence type="ECO:0000256" key="5">
    <source>
        <dbReference type="ARBA" id="ARBA00023004"/>
    </source>
</evidence>
<dbReference type="OrthoDB" id="1470350at2759"/>
<comment type="caution">
    <text evidence="9">The sequence shown here is derived from an EMBL/GenBank/DDBJ whole genome shotgun (WGS) entry which is preliminary data.</text>
</comment>
<dbReference type="InterPro" id="IPR036396">
    <property type="entry name" value="Cyt_P450_sf"/>
</dbReference>
<accession>A0A9P4HZY2</accession>
<keyword evidence="7" id="KW-0560">Oxidoreductase</keyword>
<dbReference type="AlphaFoldDB" id="A0A9P4HZY2"/>
<name>A0A9P4HZY2_9PEZI</name>
<evidence type="ECO:0000256" key="4">
    <source>
        <dbReference type="ARBA" id="ARBA00022723"/>
    </source>
</evidence>
<keyword evidence="8" id="KW-0472">Membrane</keyword>
<feature type="transmembrane region" description="Helical" evidence="8">
    <location>
        <begin position="333"/>
        <end position="354"/>
    </location>
</feature>
<evidence type="ECO:0000313" key="10">
    <source>
        <dbReference type="Proteomes" id="UP000799776"/>
    </source>
</evidence>
<dbReference type="InterPro" id="IPR001128">
    <property type="entry name" value="Cyt_P450"/>
</dbReference>
<feature type="transmembrane region" description="Helical" evidence="8">
    <location>
        <begin position="24"/>
        <end position="42"/>
    </location>
</feature>
<dbReference type="SUPFAM" id="SSF48264">
    <property type="entry name" value="Cytochrome P450"/>
    <property type="match status" value="1"/>
</dbReference>
<dbReference type="GO" id="GO:0020037">
    <property type="term" value="F:heme binding"/>
    <property type="evidence" value="ECO:0007669"/>
    <property type="project" value="InterPro"/>
</dbReference>
<feature type="binding site" description="axial binding residue" evidence="6">
    <location>
        <position position="473"/>
    </location>
    <ligand>
        <name>heme</name>
        <dbReference type="ChEBI" id="CHEBI:30413"/>
    </ligand>
    <ligandPart>
        <name>Fe</name>
        <dbReference type="ChEBI" id="CHEBI:18248"/>
    </ligandPart>
</feature>
<protein>
    <submittedName>
        <fullName evidence="9">Cytochrome P450</fullName>
    </submittedName>
</protein>
<keyword evidence="8" id="KW-1133">Transmembrane helix</keyword>
<proteinExistence type="inferred from homology"/>
<dbReference type="GO" id="GO:0008395">
    <property type="term" value="F:steroid hydroxylase activity"/>
    <property type="evidence" value="ECO:0007669"/>
    <property type="project" value="TreeGrafter"/>
</dbReference>
<evidence type="ECO:0000313" key="9">
    <source>
        <dbReference type="EMBL" id="KAF2090210.1"/>
    </source>
</evidence>
<dbReference type="InterPro" id="IPR050529">
    <property type="entry name" value="CYP450_sterol_14alpha_dmase"/>
</dbReference>
<evidence type="ECO:0000256" key="3">
    <source>
        <dbReference type="ARBA" id="ARBA00022617"/>
    </source>
</evidence>
<dbReference type="Proteomes" id="UP000799776">
    <property type="component" value="Unassembled WGS sequence"/>
</dbReference>
<sequence>MLSEAVIFVTSTGYSLLIEQTSGFLSRPFVVLTVLFVVWYIWRLWRFTISPLLNPEKPLDAPYLVPFLGHTVGFLNNADRIIEAGLNTFGRSREPFAIRLVGERIYIITSPEDAATSAKNATTFSWDSYLKRLLMGFGVTGDALDLAWHTPQPGETCYMRDNPFNPQQKNLIHLTEDIYKRQLLPGEELDKLTMSFISLIDYSLIWERLSGNYVRASSPTYKQISLKLFSRRIMTEAVTKAMFGDVLFDLEPELVDYLMTLNKNAWAVAFGCPKIFTPKLNHAIAKLSAALETYMELPEEKRDGICWLIDTMLKAQKITGIDQKDRVSMTLMVWWAALSNAVDMAFWIMSYLLFDGNLLETVKEETAPAFDKHGNLHHKYLLEDCPRFESIFLEVLRLVNGALTVRKILATTRIGTKVLEAGNTVIIPARQLHLNEEVWGANNYNFDPERFLKDPKLAGHNSYRPFGGGVTYCPGRFLARSEICGFTAMILKRFEVGLATLPNGSPQEFPKLDISRPSIGVTGCVEGMDVLINVKPAKDDV</sequence>
<dbReference type="PROSITE" id="PS00086">
    <property type="entry name" value="CYTOCHROME_P450"/>
    <property type="match status" value="1"/>
</dbReference>
<dbReference type="PANTHER" id="PTHR24304:SF2">
    <property type="entry name" value="24-HYDROXYCHOLESTEROL 7-ALPHA-HYDROXYLASE"/>
    <property type="match status" value="1"/>
</dbReference>
<dbReference type="EMBL" id="ML978713">
    <property type="protein sequence ID" value="KAF2090210.1"/>
    <property type="molecule type" value="Genomic_DNA"/>
</dbReference>
<keyword evidence="3 6" id="KW-0349">Heme</keyword>
<comment type="cofactor">
    <cofactor evidence="1 6">
        <name>heme</name>
        <dbReference type="ChEBI" id="CHEBI:30413"/>
    </cofactor>
</comment>
<gene>
    <name evidence="9" type="ORF">K490DRAFT_35584</name>
</gene>
<comment type="similarity">
    <text evidence="2 7">Belongs to the cytochrome P450 family.</text>
</comment>
<evidence type="ECO:0000256" key="6">
    <source>
        <dbReference type="PIRSR" id="PIRSR602403-1"/>
    </source>
</evidence>
<keyword evidence="10" id="KW-1185">Reference proteome</keyword>
<evidence type="ECO:0000256" key="7">
    <source>
        <dbReference type="RuleBase" id="RU000461"/>
    </source>
</evidence>